<proteinExistence type="predicted"/>
<dbReference type="EMBL" id="FQZE01000014">
    <property type="protein sequence ID" value="SHJ25289.1"/>
    <property type="molecule type" value="Genomic_DNA"/>
</dbReference>
<keyword evidence="1" id="KW-1133">Transmembrane helix</keyword>
<organism evidence="2 3">
    <name type="scientific">Tangfeifania diversioriginum</name>
    <dbReference type="NCBI Taxonomy" id="1168035"/>
    <lineage>
        <taxon>Bacteria</taxon>
        <taxon>Pseudomonadati</taxon>
        <taxon>Bacteroidota</taxon>
        <taxon>Bacteroidia</taxon>
        <taxon>Marinilabiliales</taxon>
        <taxon>Prolixibacteraceae</taxon>
        <taxon>Tangfeifania</taxon>
    </lineage>
</organism>
<keyword evidence="1" id="KW-0472">Membrane</keyword>
<accession>A0A1M6HSV8</accession>
<keyword evidence="3" id="KW-1185">Reference proteome</keyword>
<evidence type="ECO:0000313" key="3">
    <source>
        <dbReference type="Proteomes" id="UP000184050"/>
    </source>
</evidence>
<dbReference type="AlphaFoldDB" id="A0A1M6HSV8"/>
<feature type="transmembrane region" description="Helical" evidence="1">
    <location>
        <begin position="117"/>
        <end position="135"/>
    </location>
</feature>
<sequence length="149" mass="17434">MPLVESKIKALIFSELELSNFLISFVEQLPRRIQITFGGNPQKATSLGDRFWSNRSFITRKVQSFLCLQHSSNMQVCLLFPNLGNHQEFLQNSFLKQGSLRHQLQLSAFPLRRVSHFFSPVLMLFFHLATWLLFYSKILKTSKYDLVQH</sequence>
<protein>
    <submittedName>
        <fullName evidence="2">Uncharacterized protein</fullName>
    </submittedName>
</protein>
<dbReference type="STRING" id="1168035.SAMN05444280_11473"/>
<dbReference type="Proteomes" id="UP000184050">
    <property type="component" value="Unassembled WGS sequence"/>
</dbReference>
<gene>
    <name evidence="2" type="ORF">SAMN05444280_11473</name>
</gene>
<evidence type="ECO:0000256" key="1">
    <source>
        <dbReference type="SAM" id="Phobius"/>
    </source>
</evidence>
<evidence type="ECO:0000313" key="2">
    <source>
        <dbReference type="EMBL" id="SHJ25289.1"/>
    </source>
</evidence>
<name>A0A1M6HSV8_9BACT</name>
<keyword evidence="1" id="KW-0812">Transmembrane</keyword>
<reference evidence="2 3" key="1">
    <citation type="submission" date="2016-11" db="EMBL/GenBank/DDBJ databases">
        <authorList>
            <person name="Jaros S."/>
            <person name="Januszkiewicz K."/>
            <person name="Wedrychowicz H."/>
        </authorList>
    </citation>
    <scope>NUCLEOTIDE SEQUENCE [LARGE SCALE GENOMIC DNA]</scope>
    <source>
        <strain evidence="2 3">DSM 27063</strain>
    </source>
</reference>